<reference evidence="1 2" key="1">
    <citation type="submission" date="2018-06" db="EMBL/GenBank/DDBJ databases">
        <title>Comparative genomics reveals the genomic features of Rhizophagus irregularis, R. cerebriforme, R. diaphanum and Gigaspora rosea, and their symbiotic lifestyle signature.</title>
        <authorList>
            <person name="Morin E."/>
            <person name="San Clemente H."/>
            <person name="Chen E.C.H."/>
            <person name="De La Providencia I."/>
            <person name="Hainaut M."/>
            <person name="Kuo A."/>
            <person name="Kohler A."/>
            <person name="Murat C."/>
            <person name="Tang N."/>
            <person name="Roy S."/>
            <person name="Loubradou J."/>
            <person name="Henrissat B."/>
            <person name="Grigoriev I.V."/>
            <person name="Corradi N."/>
            <person name="Roux C."/>
            <person name="Martin F.M."/>
        </authorList>
    </citation>
    <scope>NUCLEOTIDE SEQUENCE [LARGE SCALE GENOMIC DNA]</scope>
    <source>
        <strain evidence="1 2">DAOM 227022</strain>
    </source>
</reference>
<sequence length="169" mass="19746">MMSKPVKYPNAFIYYRKDKIDHVNKRQMTVHSKLIAQKWQNESDLCKRKYYQAAAKDYVEKANASGRNGNTVKTFEQFGNIAFINEIPISHDIDQNPDKCLRQSEISKEPVSDFDQQIDKETVTNQVTNDEDLFIEFTVNTDYVQPTYDFNDDLNVNQECSQEKNLESI</sequence>
<name>A0A397SFT4_9GLOM</name>
<feature type="non-terminal residue" evidence="1">
    <location>
        <position position="1"/>
    </location>
</feature>
<evidence type="ECO:0008006" key="3">
    <source>
        <dbReference type="Google" id="ProtNLM"/>
    </source>
</evidence>
<dbReference type="InterPro" id="IPR036910">
    <property type="entry name" value="HMG_box_dom_sf"/>
</dbReference>
<keyword evidence="2" id="KW-1185">Reference proteome</keyword>
<dbReference type="Gene3D" id="1.10.30.10">
    <property type="entry name" value="High mobility group box domain"/>
    <property type="match status" value="1"/>
</dbReference>
<comment type="caution">
    <text evidence="1">The sequence shown here is derived from an EMBL/GenBank/DDBJ whole genome shotgun (WGS) entry which is preliminary data.</text>
</comment>
<dbReference type="Proteomes" id="UP000265703">
    <property type="component" value="Unassembled WGS sequence"/>
</dbReference>
<gene>
    <name evidence="1" type="ORF">C1645_860782</name>
</gene>
<dbReference type="OrthoDB" id="2322751at2759"/>
<protein>
    <recommendedName>
        <fullName evidence="3">HMG box domain-containing protein</fullName>
    </recommendedName>
</protein>
<evidence type="ECO:0000313" key="2">
    <source>
        <dbReference type="Proteomes" id="UP000265703"/>
    </source>
</evidence>
<accession>A0A397SFT4</accession>
<dbReference type="SUPFAM" id="SSF47095">
    <property type="entry name" value="HMG-box"/>
    <property type="match status" value="1"/>
</dbReference>
<dbReference type="EMBL" id="QKYT01000562">
    <property type="protein sequence ID" value="RIA83556.1"/>
    <property type="molecule type" value="Genomic_DNA"/>
</dbReference>
<dbReference type="AlphaFoldDB" id="A0A397SFT4"/>
<evidence type="ECO:0000313" key="1">
    <source>
        <dbReference type="EMBL" id="RIA83556.1"/>
    </source>
</evidence>
<organism evidence="1 2">
    <name type="scientific">Glomus cerebriforme</name>
    <dbReference type="NCBI Taxonomy" id="658196"/>
    <lineage>
        <taxon>Eukaryota</taxon>
        <taxon>Fungi</taxon>
        <taxon>Fungi incertae sedis</taxon>
        <taxon>Mucoromycota</taxon>
        <taxon>Glomeromycotina</taxon>
        <taxon>Glomeromycetes</taxon>
        <taxon>Glomerales</taxon>
        <taxon>Glomeraceae</taxon>
        <taxon>Glomus</taxon>
    </lineage>
</organism>
<proteinExistence type="predicted"/>